<dbReference type="InterPro" id="IPR036291">
    <property type="entry name" value="NAD(P)-bd_dom_sf"/>
</dbReference>
<evidence type="ECO:0000259" key="3">
    <source>
        <dbReference type="SMART" id="SM00829"/>
    </source>
</evidence>
<name>A0A1H7C322_9ACTN</name>
<dbReference type="RefSeq" id="WP_092381600.1">
    <property type="nucleotide sequence ID" value="NZ_BOPI01000004.1"/>
</dbReference>
<organism evidence="4 5">
    <name type="scientific">Micromonospora phaseoli</name>
    <dbReference type="NCBI Taxonomy" id="1144548"/>
    <lineage>
        <taxon>Bacteria</taxon>
        <taxon>Bacillati</taxon>
        <taxon>Actinomycetota</taxon>
        <taxon>Actinomycetes</taxon>
        <taxon>Micromonosporales</taxon>
        <taxon>Micromonosporaceae</taxon>
        <taxon>Micromonospora</taxon>
    </lineage>
</organism>
<dbReference type="InterPro" id="IPR013154">
    <property type="entry name" value="ADH-like_N"/>
</dbReference>
<evidence type="ECO:0000313" key="4">
    <source>
        <dbReference type="EMBL" id="SEJ81422.1"/>
    </source>
</evidence>
<keyword evidence="1" id="KW-0521">NADP</keyword>
<dbReference type="AlphaFoldDB" id="A0A1H7C322"/>
<dbReference type="PANTHER" id="PTHR48106:SF13">
    <property type="entry name" value="QUINONE OXIDOREDUCTASE-RELATED"/>
    <property type="match status" value="1"/>
</dbReference>
<gene>
    <name evidence="4" type="ORF">SAMN05443287_10850</name>
</gene>
<dbReference type="Pfam" id="PF00107">
    <property type="entry name" value="ADH_zinc_N"/>
    <property type="match status" value="1"/>
</dbReference>
<protein>
    <submittedName>
        <fullName evidence="4">NADPH2:quinone reductase</fullName>
    </submittedName>
</protein>
<feature type="domain" description="Enoyl reductase (ER)" evidence="3">
    <location>
        <begin position="24"/>
        <end position="334"/>
    </location>
</feature>
<evidence type="ECO:0000313" key="5">
    <source>
        <dbReference type="Proteomes" id="UP000198707"/>
    </source>
</evidence>
<dbReference type="OrthoDB" id="3339625at2"/>
<dbReference type="EMBL" id="FNYV01000008">
    <property type="protein sequence ID" value="SEJ81422.1"/>
    <property type="molecule type" value="Genomic_DNA"/>
</dbReference>
<dbReference type="GO" id="GO:0070402">
    <property type="term" value="F:NADPH binding"/>
    <property type="evidence" value="ECO:0007669"/>
    <property type="project" value="TreeGrafter"/>
</dbReference>
<dbReference type="Gene3D" id="3.90.180.10">
    <property type="entry name" value="Medium-chain alcohol dehydrogenases, catalytic domain"/>
    <property type="match status" value="1"/>
</dbReference>
<dbReference type="GO" id="GO:0003960">
    <property type="term" value="F:quinone reductase (NADPH) activity"/>
    <property type="evidence" value="ECO:0007669"/>
    <property type="project" value="InterPro"/>
</dbReference>
<dbReference type="InterPro" id="IPR011032">
    <property type="entry name" value="GroES-like_sf"/>
</dbReference>
<dbReference type="GO" id="GO:0035925">
    <property type="term" value="F:mRNA 3'-UTR AU-rich region binding"/>
    <property type="evidence" value="ECO:0007669"/>
    <property type="project" value="TreeGrafter"/>
</dbReference>
<reference evidence="5" key="1">
    <citation type="submission" date="2016-10" db="EMBL/GenBank/DDBJ databases">
        <authorList>
            <person name="Varghese N."/>
            <person name="Submissions S."/>
        </authorList>
    </citation>
    <scope>NUCLEOTIDE SEQUENCE [LARGE SCALE GENOMIC DNA]</scope>
    <source>
        <strain evidence="5">CGMCC 4.7038</strain>
    </source>
</reference>
<sequence>MGAGERPPAESDDAAWRVVMDAYGPPDVLTLREARLPPVAAGEVLVRVAAAGVNVVDLYQRSGTYQVALPFTPGIEGSGTVLRVGADVTGLVPGDRVGWMGQPGGYATHCLVPAARLVPVPDGLSLAAAAAVLIHGMTAHLLATEVYPLGGGVVCVVHSAAGGVGGLLCQLAARRGATVIGTVSRDDKVTAASAAGAHHVVNYRTTSFAARVREITGGRGADVVYDAVGRDTFSDGLASLRPGGAMVLYGQVSGAVDPVDPALLNSLGSLFLTKASLSHYDRTPDQTRRRAAAVFDEVLAGRLRIRTHATFPLSAAPAAHEALASRRTTGKILLLP</sequence>
<dbReference type="CDD" id="cd05286">
    <property type="entry name" value="QOR2"/>
    <property type="match status" value="1"/>
</dbReference>
<dbReference type="InterPro" id="IPR013149">
    <property type="entry name" value="ADH-like_C"/>
</dbReference>
<evidence type="ECO:0000256" key="2">
    <source>
        <dbReference type="ARBA" id="ARBA00023002"/>
    </source>
</evidence>
<proteinExistence type="predicted"/>
<dbReference type="SMART" id="SM00829">
    <property type="entry name" value="PKS_ER"/>
    <property type="match status" value="1"/>
</dbReference>
<keyword evidence="2" id="KW-0560">Oxidoreductase</keyword>
<dbReference type="Proteomes" id="UP000198707">
    <property type="component" value="Unassembled WGS sequence"/>
</dbReference>
<keyword evidence="5" id="KW-1185">Reference proteome</keyword>
<dbReference type="Pfam" id="PF08240">
    <property type="entry name" value="ADH_N"/>
    <property type="match status" value="1"/>
</dbReference>
<dbReference type="InterPro" id="IPR020843">
    <property type="entry name" value="ER"/>
</dbReference>
<dbReference type="InterPro" id="IPR047618">
    <property type="entry name" value="QOR-like"/>
</dbReference>
<dbReference type="GO" id="GO:0005829">
    <property type="term" value="C:cytosol"/>
    <property type="evidence" value="ECO:0007669"/>
    <property type="project" value="TreeGrafter"/>
</dbReference>
<dbReference type="STRING" id="1144548.SAMN05443287_10850"/>
<dbReference type="SUPFAM" id="SSF50129">
    <property type="entry name" value="GroES-like"/>
    <property type="match status" value="1"/>
</dbReference>
<evidence type="ECO:0000256" key="1">
    <source>
        <dbReference type="ARBA" id="ARBA00022857"/>
    </source>
</evidence>
<dbReference type="Gene3D" id="3.40.50.720">
    <property type="entry name" value="NAD(P)-binding Rossmann-like Domain"/>
    <property type="match status" value="1"/>
</dbReference>
<dbReference type="SUPFAM" id="SSF51735">
    <property type="entry name" value="NAD(P)-binding Rossmann-fold domains"/>
    <property type="match status" value="1"/>
</dbReference>
<accession>A0A1H7C322</accession>
<dbReference type="PANTHER" id="PTHR48106">
    <property type="entry name" value="QUINONE OXIDOREDUCTASE PIG3-RELATED"/>
    <property type="match status" value="1"/>
</dbReference>